<feature type="transmembrane region" description="Helical" evidence="6">
    <location>
        <begin position="322"/>
        <end position="346"/>
    </location>
</feature>
<gene>
    <name evidence="7" type="ORF">ACFPQA_05230</name>
</gene>
<feature type="transmembrane region" description="Helical" evidence="6">
    <location>
        <begin position="198"/>
        <end position="218"/>
    </location>
</feature>
<name>A0ABW0RJ29_9GAMM</name>
<dbReference type="InterPro" id="IPR050833">
    <property type="entry name" value="Poly_Biosynth_Transport"/>
</dbReference>
<feature type="transmembrane region" description="Helical" evidence="6">
    <location>
        <begin position="358"/>
        <end position="377"/>
    </location>
</feature>
<dbReference type="EMBL" id="JBHSNL010000001">
    <property type="protein sequence ID" value="MFC5544438.1"/>
    <property type="molecule type" value="Genomic_DNA"/>
</dbReference>
<evidence type="ECO:0000256" key="2">
    <source>
        <dbReference type="ARBA" id="ARBA00022475"/>
    </source>
</evidence>
<feature type="transmembrane region" description="Helical" evidence="6">
    <location>
        <begin position="173"/>
        <end position="192"/>
    </location>
</feature>
<keyword evidence="8" id="KW-1185">Reference proteome</keyword>
<feature type="transmembrane region" description="Helical" evidence="6">
    <location>
        <begin position="278"/>
        <end position="301"/>
    </location>
</feature>
<evidence type="ECO:0000256" key="5">
    <source>
        <dbReference type="ARBA" id="ARBA00023136"/>
    </source>
</evidence>
<evidence type="ECO:0000256" key="4">
    <source>
        <dbReference type="ARBA" id="ARBA00022989"/>
    </source>
</evidence>
<keyword evidence="4 6" id="KW-1133">Transmembrane helix</keyword>
<dbReference type="PANTHER" id="PTHR30250:SF11">
    <property type="entry name" value="O-ANTIGEN TRANSPORTER-RELATED"/>
    <property type="match status" value="1"/>
</dbReference>
<dbReference type="InterPro" id="IPR002797">
    <property type="entry name" value="Polysacc_synth"/>
</dbReference>
<dbReference type="PANTHER" id="PTHR30250">
    <property type="entry name" value="PST FAMILY PREDICTED COLANIC ACID TRANSPORTER"/>
    <property type="match status" value="1"/>
</dbReference>
<comment type="caution">
    <text evidence="7">The sequence shown here is derived from an EMBL/GenBank/DDBJ whole genome shotgun (WGS) entry which is preliminary data.</text>
</comment>
<keyword evidence="5 6" id="KW-0472">Membrane</keyword>
<proteinExistence type="predicted"/>
<dbReference type="RefSeq" id="WP_248155390.1">
    <property type="nucleotide sequence ID" value="NZ_JAKZAJ010000001.1"/>
</dbReference>
<dbReference type="CDD" id="cd13128">
    <property type="entry name" value="MATE_Wzx_like"/>
    <property type="match status" value="1"/>
</dbReference>
<evidence type="ECO:0000256" key="6">
    <source>
        <dbReference type="SAM" id="Phobius"/>
    </source>
</evidence>
<accession>A0ABW0RJ29</accession>
<feature type="transmembrane region" description="Helical" evidence="6">
    <location>
        <begin position="139"/>
        <end position="161"/>
    </location>
</feature>
<feature type="transmembrane region" description="Helical" evidence="6">
    <location>
        <begin position="94"/>
        <end position="127"/>
    </location>
</feature>
<dbReference type="Pfam" id="PF01943">
    <property type="entry name" value="Polysacc_synt"/>
    <property type="match status" value="1"/>
</dbReference>
<feature type="transmembrane region" description="Helical" evidence="6">
    <location>
        <begin position="59"/>
        <end position="82"/>
    </location>
</feature>
<comment type="subcellular location">
    <subcellularLocation>
        <location evidence="1">Cell membrane</location>
        <topology evidence="1">Multi-pass membrane protein</topology>
    </subcellularLocation>
</comment>
<keyword evidence="3 6" id="KW-0812">Transmembrane</keyword>
<sequence>MFKSWLNRVLAQSRGDALRARLIRGGLGSAGIQALSRVLALALGIVLARGLGADGYGTYAYAFAIMGLLMVAAEAGVPTLLLREVAAAQSQQRWGLLYGALIRAGQLVLLASTSVSIAGMLVLTVMFDRLSPGQFYTTLLMLLVLPLAAMTQAIASAMRGLHRVVVGQALDMLLRPLLVLAGVGSLFLLAPALRQPEYAMGVQFVAAGIVLLVGGLMLRRYLPAASRTEPVEYQTRRWLSSTLPFALIGGAGIINNQADIIMLGWFGGTADVGIYRVAVQGATLVVFGLQAANAVVAPQFARLYAQGDLEKLQRLVTASARVVLLAALPLALAFVFAGGAIVTWVFGTEFVASHLPLAILALGQLANAAFGSVGFLLNMTGNERQVARALWQTALLNIVLNALLIPLYGMVGAAVASSISLLMWNVLLFGRVRKKLGINSFAFGSNVSSNGDINESS</sequence>
<evidence type="ECO:0000256" key="3">
    <source>
        <dbReference type="ARBA" id="ARBA00022692"/>
    </source>
</evidence>
<protein>
    <submittedName>
        <fullName evidence="7">Flippase</fullName>
    </submittedName>
</protein>
<evidence type="ECO:0000256" key="1">
    <source>
        <dbReference type="ARBA" id="ARBA00004651"/>
    </source>
</evidence>
<evidence type="ECO:0000313" key="8">
    <source>
        <dbReference type="Proteomes" id="UP001596055"/>
    </source>
</evidence>
<feature type="transmembrane region" description="Helical" evidence="6">
    <location>
        <begin position="21"/>
        <end position="47"/>
    </location>
</feature>
<reference evidence="8" key="1">
    <citation type="journal article" date="2019" name="Int. J. Syst. Evol. Microbiol.">
        <title>The Global Catalogue of Microorganisms (GCM) 10K type strain sequencing project: providing services to taxonomists for standard genome sequencing and annotation.</title>
        <authorList>
            <consortium name="The Broad Institute Genomics Platform"/>
            <consortium name="The Broad Institute Genome Sequencing Center for Infectious Disease"/>
            <person name="Wu L."/>
            <person name="Ma J."/>
        </authorList>
    </citation>
    <scope>NUCLEOTIDE SEQUENCE [LARGE SCALE GENOMIC DNA]</scope>
    <source>
        <strain evidence="8">CGMCC 4.1799</strain>
    </source>
</reference>
<evidence type="ECO:0000313" key="7">
    <source>
        <dbReference type="EMBL" id="MFC5544438.1"/>
    </source>
</evidence>
<dbReference type="Proteomes" id="UP001596055">
    <property type="component" value="Unassembled WGS sequence"/>
</dbReference>
<organism evidence="7 8">
    <name type="scientific">Marinobacter koreensis</name>
    <dbReference type="NCBI Taxonomy" id="335974"/>
    <lineage>
        <taxon>Bacteria</taxon>
        <taxon>Pseudomonadati</taxon>
        <taxon>Pseudomonadota</taxon>
        <taxon>Gammaproteobacteria</taxon>
        <taxon>Pseudomonadales</taxon>
        <taxon>Marinobacteraceae</taxon>
        <taxon>Marinobacter</taxon>
    </lineage>
</organism>
<keyword evidence="2" id="KW-1003">Cell membrane</keyword>
<feature type="transmembrane region" description="Helical" evidence="6">
    <location>
        <begin position="238"/>
        <end position="258"/>
    </location>
</feature>